<dbReference type="Pfam" id="PF24986">
    <property type="entry name" value="PRC_RimM"/>
    <property type="match status" value="1"/>
</dbReference>
<evidence type="ECO:0000256" key="4">
    <source>
        <dbReference type="ARBA" id="ARBA00023186"/>
    </source>
</evidence>
<keyword evidence="1 5" id="KW-0963">Cytoplasm</keyword>
<dbReference type="Proteomes" id="UP000533476">
    <property type="component" value="Unassembled WGS sequence"/>
</dbReference>
<dbReference type="HAMAP" id="MF_00014">
    <property type="entry name" value="Ribosome_mat_RimM"/>
    <property type="match status" value="1"/>
</dbReference>
<dbReference type="SUPFAM" id="SSF50346">
    <property type="entry name" value="PRC-barrel domain"/>
    <property type="match status" value="1"/>
</dbReference>
<name>A0A7Y0L7W0_9FIRM</name>
<dbReference type="GO" id="GO:0043022">
    <property type="term" value="F:ribosome binding"/>
    <property type="evidence" value="ECO:0007669"/>
    <property type="project" value="InterPro"/>
</dbReference>
<keyword evidence="2 5" id="KW-0690">Ribosome biogenesis</keyword>
<organism evidence="8 9">
    <name type="scientific">Sulfobacillus harzensis</name>
    <dbReference type="NCBI Taxonomy" id="2729629"/>
    <lineage>
        <taxon>Bacteria</taxon>
        <taxon>Bacillati</taxon>
        <taxon>Bacillota</taxon>
        <taxon>Clostridia</taxon>
        <taxon>Eubacteriales</taxon>
        <taxon>Clostridiales Family XVII. Incertae Sedis</taxon>
        <taxon>Sulfobacillus</taxon>
    </lineage>
</organism>
<evidence type="ECO:0000259" key="7">
    <source>
        <dbReference type="Pfam" id="PF24986"/>
    </source>
</evidence>
<dbReference type="InterPro" id="IPR009000">
    <property type="entry name" value="Transl_B-barrel_sf"/>
</dbReference>
<dbReference type="InterPro" id="IPR002676">
    <property type="entry name" value="RimM_N"/>
</dbReference>
<evidence type="ECO:0000256" key="2">
    <source>
        <dbReference type="ARBA" id="ARBA00022517"/>
    </source>
</evidence>
<evidence type="ECO:0000259" key="6">
    <source>
        <dbReference type="Pfam" id="PF01782"/>
    </source>
</evidence>
<dbReference type="RefSeq" id="WP_169102817.1">
    <property type="nucleotide sequence ID" value="NZ_JABBVZ010000128.1"/>
</dbReference>
<dbReference type="InterPro" id="IPR011961">
    <property type="entry name" value="RimM"/>
</dbReference>
<feature type="domain" description="Ribosome maturation factor RimM PRC barrel" evidence="7">
    <location>
        <begin position="105"/>
        <end position="173"/>
    </location>
</feature>
<dbReference type="EMBL" id="JABBVZ010000128">
    <property type="protein sequence ID" value="NMP24607.1"/>
    <property type="molecule type" value="Genomic_DNA"/>
</dbReference>
<keyword evidence="3 5" id="KW-0698">rRNA processing</keyword>
<dbReference type="GO" id="GO:0006364">
    <property type="term" value="P:rRNA processing"/>
    <property type="evidence" value="ECO:0007669"/>
    <property type="project" value="UniProtKB-UniRule"/>
</dbReference>
<comment type="subcellular location">
    <subcellularLocation>
        <location evidence="5">Cytoplasm</location>
    </subcellularLocation>
</comment>
<keyword evidence="4 5" id="KW-0143">Chaperone</keyword>
<reference evidence="8 9" key="1">
    <citation type="submission" date="2020-04" db="EMBL/GenBank/DDBJ databases">
        <authorList>
            <person name="Zhang R."/>
            <person name="Schippers A."/>
        </authorList>
    </citation>
    <scope>NUCLEOTIDE SEQUENCE [LARGE SCALE GENOMIC DNA]</scope>
    <source>
        <strain evidence="8 9">DSM 109850</strain>
    </source>
</reference>
<comment type="domain">
    <text evidence="5">The PRC barrel domain binds ribosomal protein uS19.</text>
</comment>
<evidence type="ECO:0000313" key="9">
    <source>
        <dbReference type="Proteomes" id="UP000533476"/>
    </source>
</evidence>
<comment type="caution">
    <text evidence="8">The sequence shown here is derived from an EMBL/GenBank/DDBJ whole genome shotgun (WGS) entry which is preliminary data.</text>
</comment>
<comment type="similarity">
    <text evidence="5">Belongs to the RimM family.</text>
</comment>
<dbReference type="SUPFAM" id="SSF50447">
    <property type="entry name" value="Translation proteins"/>
    <property type="match status" value="1"/>
</dbReference>
<evidence type="ECO:0000313" key="8">
    <source>
        <dbReference type="EMBL" id="NMP24607.1"/>
    </source>
</evidence>
<dbReference type="AlphaFoldDB" id="A0A7Y0L7W0"/>
<proteinExistence type="inferred from homology"/>
<sequence length="180" mass="20091">MSRRTADVWPGHVMIGQVTSPFGIDGSVKVFPTTDFPERLLGLKQVTVDVLGGSRPVLTSRLQPPMAVIHIAGINTREEAEALRGAILMVPETDLPKLPQDEYYWHQLVGMEVREDSTNRFLGRLSHVLRTGAGHDVFEVEREGKKPLLIPALKTVVKHVDILEREMRVDLLPGLEDISE</sequence>
<dbReference type="Gene3D" id="2.30.30.240">
    <property type="entry name" value="PRC-barrel domain"/>
    <property type="match status" value="1"/>
</dbReference>
<dbReference type="NCBIfam" id="TIGR02273">
    <property type="entry name" value="16S_RimM"/>
    <property type="match status" value="1"/>
</dbReference>
<keyword evidence="9" id="KW-1185">Reference proteome</keyword>
<dbReference type="Gene3D" id="2.40.30.60">
    <property type="entry name" value="RimM"/>
    <property type="match status" value="1"/>
</dbReference>
<dbReference type="InterPro" id="IPR011033">
    <property type="entry name" value="PRC_barrel-like_sf"/>
</dbReference>
<evidence type="ECO:0000256" key="3">
    <source>
        <dbReference type="ARBA" id="ARBA00022552"/>
    </source>
</evidence>
<dbReference type="GO" id="GO:0005737">
    <property type="term" value="C:cytoplasm"/>
    <property type="evidence" value="ECO:0007669"/>
    <property type="project" value="UniProtKB-SubCell"/>
</dbReference>
<evidence type="ECO:0000256" key="5">
    <source>
        <dbReference type="HAMAP-Rule" id="MF_00014"/>
    </source>
</evidence>
<dbReference type="GO" id="GO:0042274">
    <property type="term" value="P:ribosomal small subunit biogenesis"/>
    <property type="evidence" value="ECO:0007669"/>
    <property type="project" value="UniProtKB-UniRule"/>
</dbReference>
<accession>A0A7Y0L7W0</accession>
<dbReference type="Pfam" id="PF01782">
    <property type="entry name" value="RimM"/>
    <property type="match status" value="1"/>
</dbReference>
<comment type="function">
    <text evidence="5">An accessory protein needed during the final step in the assembly of 30S ribosomal subunit, possibly for assembly of the head region. Essential for efficient processing of 16S rRNA. May be needed both before and after RbfA during the maturation of 16S rRNA. It has affinity for free ribosomal 30S subunits but not for 70S ribosomes.</text>
</comment>
<dbReference type="InterPro" id="IPR036976">
    <property type="entry name" value="RimM_N_sf"/>
</dbReference>
<dbReference type="PANTHER" id="PTHR33692">
    <property type="entry name" value="RIBOSOME MATURATION FACTOR RIMM"/>
    <property type="match status" value="1"/>
</dbReference>
<dbReference type="PANTHER" id="PTHR33692:SF1">
    <property type="entry name" value="RIBOSOME MATURATION FACTOR RIMM"/>
    <property type="match status" value="1"/>
</dbReference>
<feature type="domain" description="RimM N-terminal" evidence="6">
    <location>
        <begin position="15"/>
        <end position="93"/>
    </location>
</feature>
<gene>
    <name evidence="5 8" type="primary">rimM</name>
    <name evidence="8" type="ORF">HIJ39_20035</name>
</gene>
<dbReference type="InterPro" id="IPR056792">
    <property type="entry name" value="PRC_RimM"/>
</dbReference>
<evidence type="ECO:0000256" key="1">
    <source>
        <dbReference type="ARBA" id="ARBA00022490"/>
    </source>
</evidence>
<dbReference type="GO" id="GO:0005840">
    <property type="term" value="C:ribosome"/>
    <property type="evidence" value="ECO:0007669"/>
    <property type="project" value="InterPro"/>
</dbReference>
<protein>
    <recommendedName>
        <fullName evidence="5">Ribosome maturation factor RimM</fullName>
    </recommendedName>
</protein>
<comment type="subunit">
    <text evidence="5">Binds ribosomal protein uS19.</text>
</comment>